<evidence type="ECO:0000313" key="17">
    <source>
        <dbReference type="Proteomes" id="UP000016638"/>
    </source>
</evidence>
<reference evidence="16 17" key="1">
    <citation type="submission" date="2013-08" db="EMBL/GenBank/DDBJ databases">
        <authorList>
            <person name="Durkin A.S."/>
            <person name="Haft D.R."/>
            <person name="McCorrison J."/>
            <person name="Torralba M."/>
            <person name="Gillis M."/>
            <person name="Haft D.H."/>
            <person name="Methe B."/>
            <person name="Sutton G."/>
            <person name="Nelson K.E."/>
        </authorList>
    </citation>
    <scope>NUCLEOTIDE SEQUENCE [LARGE SCALE GENOMIC DNA]</scope>
    <source>
        <strain evidence="16 17">F0195</strain>
    </source>
</reference>
<dbReference type="EMBL" id="AWEZ01000017">
    <property type="protein sequence ID" value="ERL09995.1"/>
    <property type="molecule type" value="Genomic_DNA"/>
</dbReference>
<evidence type="ECO:0000259" key="13">
    <source>
        <dbReference type="Pfam" id="PF00205"/>
    </source>
</evidence>
<dbReference type="InterPro" id="IPR029061">
    <property type="entry name" value="THDP-binding"/>
</dbReference>
<comment type="catalytic activity">
    <reaction evidence="11 12">
        <text>2 pyruvate + H(+) = (2S)-2-acetolactate + CO2</text>
        <dbReference type="Rhea" id="RHEA:25249"/>
        <dbReference type="ChEBI" id="CHEBI:15361"/>
        <dbReference type="ChEBI" id="CHEBI:15378"/>
        <dbReference type="ChEBI" id="CHEBI:16526"/>
        <dbReference type="ChEBI" id="CHEBI:58476"/>
        <dbReference type="EC" id="2.2.1.6"/>
    </reaction>
</comment>
<dbReference type="UniPathway" id="UPA00049">
    <property type="reaction ID" value="UER00059"/>
</dbReference>
<dbReference type="GO" id="GO:0050660">
    <property type="term" value="F:flavin adenine dinucleotide binding"/>
    <property type="evidence" value="ECO:0007669"/>
    <property type="project" value="InterPro"/>
</dbReference>
<evidence type="ECO:0000256" key="3">
    <source>
        <dbReference type="ARBA" id="ARBA00007812"/>
    </source>
</evidence>
<dbReference type="UniPathway" id="UPA00047">
    <property type="reaction ID" value="UER00055"/>
</dbReference>
<dbReference type="GO" id="GO:0003984">
    <property type="term" value="F:acetolactate synthase activity"/>
    <property type="evidence" value="ECO:0007669"/>
    <property type="project" value="UniProtKB-EC"/>
</dbReference>
<dbReference type="GO" id="GO:0005948">
    <property type="term" value="C:acetolactate synthase complex"/>
    <property type="evidence" value="ECO:0007669"/>
    <property type="project" value="TreeGrafter"/>
</dbReference>
<dbReference type="Proteomes" id="UP000016638">
    <property type="component" value="Unassembled WGS sequence"/>
</dbReference>
<dbReference type="RefSeq" id="WP_021725288.1">
    <property type="nucleotide sequence ID" value="NZ_AWEZ01000017.1"/>
</dbReference>
<name>U2TUG2_9ACTN</name>
<dbReference type="FunFam" id="3.40.50.970:FF:000007">
    <property type="entry name" value="Acetolactate synthase"/>
    <property type="match status" value="1"/>
</dbReference>
<keyword evidence="10 12" id="KW-0100">Branched-chain amino acid biosynthesis</keyword>
<organism evidence="16 17">
    <name type="scientific">Olsenella profusa F0195</name>
    <dbReference type="NCBI Taxonomy" id="1125712"/>
    <lineage>
        <taxon>Bacteria</taxon>
        <taxon>Bacillati</taxon>
        <taxon>Actinomycetota</taxon>
        <taxon>Coriobacteriia</taxon>
        <taxon>Coriobacteriales</taxon>
        <taxon>Atopobiaceae</taxon>
        <taxon>Olsenella</taxon>
    </lineage>
</organism>
<dbReference type="GO" id="GO:0009099">
    <property type="term" value="P:L-valine biosynthetic process"/>
    <property type="evidence" value="ECO:0007669"/>
    <property type="project" value="UniProtKB-UniPathway"/>
</dbReference>
<feature type="domain" description="Thiamine pyrophosphate enzyme TPP-binding" evidence="14">
    <location>
        <begin position="382"/>
        <end position="529"/>
    </location>
</feature>
<keyword evidence="5 12" id="KW-0028">Amino-acid biosynthesis</keyword>
<dbReference type="Gene3D" id="3.40.50.970">
    <property type="match status" value="2"/>
</dbReference>
<keyword evidence="8 12" id="KW-0460">Magnesium</keyword>
<evidence type="ECO:0000256" key="1">
    <source>
        <dbReference type="ARBA" id="ARBA00004974"/>
    </source>
</evidence>
<keyword evidence="6 12" id="KW-0808">Transferase</keyword>
<dbReference type="CDD" id="cd02015">
    <property type="entry name" value="TPP_AHAS"/>
    <property type="match status" value="1"/>
</dbReference>
<dbReference type="InterPro" id="IPR012001">
    <property type="entry name" value="Thiamin_PyroP_enz_TPP-bd_dom"/>
</dbReference>
<keyword evidence="7 12" id="KW-0479">Metal-binding</keyword>
<evidence type="ECO:0000256" key="12">
    <source>
        <dbReference type="RuleBase" id="RU003591"/>
    </source>
</evidence>
<evidence type="ECO:0000256" key="4">
    <source>
        <dbReference type="ARBA" id="ARBA00013145"/>
    </source>
</evidence>
<dbReference type="PATRIC" id="fig|1125712.3.peg.442"/>
<proteinExistence type="inferred from homology"/>
<dbReference type="Gene3D" id="3.40.50.1220">
    <property type="entry name" value="TPP-binding domain"/>
    <property type="match status" value="1"/>
</dbReference>
<evidence type="ECO:0000259" key="14">
    <source>
        <dbReference type="Pfam" id="PF02775"/>
    </source>
</evidence>
<dbReference type="GO" id="GO:0009097">
    <property type="term" value="P:isoleucine biosynthetic process"/>
    <property type="evidence" value="ECO:0007669"/>
    <property type="project" value="UniProtKB-UniPathway"/>
</dbReference>
<dbReference type="Pfam" id="PF02776">
    <property type="entry name" value="TPP_enzyme_N"/>
    <property type="match status" value="1"/>
</dbReference>
<dbReference type="CDD" id="cd07035">
    <property type="entry name" value="TPP_PYR_POX_like"/>
    <property type="match status" value="1"/>
</dbReference>
<dbReference type="InterPro" id="IPR012000">
    <property type="entry name" value="Thiamin_PyroP_enz_cen_dom"/>
</dbReference>
<evidence type="ECO:0000256" key="8">
    <source>
        <dbReference type="ARBA" id="ARBA00022842"/>
    </source>
</evidence>
<dbReference type="Pfam" id="PF02775">
    <property type="entry name" value="TPP_enzyme_C"/>
    <property type="match status" value="1"/>
</dbReference>
<comment type="cofactor">
    <cofactor evidence="12">
        <name>thiamine diphosphate</name>
        <dbReference type="ChEBI" id="CHEBI:58937"/>
    </cofactor>
    <text evidence="12">Binds 1 thiamine pyrophosphate per subunit.</text>
</comment>
<dbReference type="SUPFAM" id="SSF52518">
    <property type="entry name" value="Thiamin diphosphate-binding fold (THDP-binding)"/>
    <property type="match status" value="2"/>
</dbReference>
<comment type="caution">
    <text evidence="16">The sequence shown here is derived from an EMBL/GenBank/DDBJ whole genome shotgun (WGS) entry which is preliminary data.</text>
</comment>
<dbReference type="InterPro" id="IPR012846">
    <property type="entry name" value="Acetolactate_synth_lsu"/>
</dbReference>
<sequence length="563" mass="60605">MERLTGAQVLARCLVEQGVDTVFGYPGGTVLDIFDVLYDYRDRIRVVEPTHEQHGTHAADGYARATGRCGVMIATSGPGATNLVTGIATAYLDSVPMVAITGNVSNAMIGTDAFQELDITGVTLPITKHNYFVRNANDLQRMLREAFKLACSGRRGPVLVDIPADVQRALIGYHELGPVEADDPLEPSEGSLERAARLIDKAQRPFVYFGGGVVSADAGEEVVQLARIIGAPMGCSLMGISGIPTATRNFLGMEGMHGHFASTRAMNECDCLIALGARFNDRSTGDRRTFAPSGKVVHVDVDSSEFSKTLDDMADVHGDVKSALQRLVGLVSPNTHEEWLRHVHELSAQERGYADYREGITPKNVMDAINRVRPEDVPVVTDVGQHQMWAAQYLSFTRPRSFITSGGLGTMGFGLGAAIGASLATRGRSLLVTGDGSFAMNMAELVTAADYGVPVTIVLLNNGTLGMVRQMQSLFRKGRHANTTLDRRVDYVALAQATGTEGTRVDTIEDFERALADSLSADGPTLIECPIGIDEFVTPVLQIGASMDDLIVNMDDVRARMGR</sequence>
<protein>
    <recommendedName>
        <fullName evidence="4 12">Acetolactate synthase</fullName>
        <ecNumber evidence="4 12">2.2.1.6</ecNumber>
    </recommendedName>
</protein>
<dbReference type="PANTHER" id="PTHR18968:SF13">
    <property type="entry name" value="ACETOLACTATE SYNTHASE CATALYTIC SUBUNIT, MITOCHONDRIAL"/>
    <property type="match status" value="1"/>
</dbReference>
<evidence type="ECO:0000259" key="15">
    <source>
        <dbReference type="Pfam" id="PF02776"/>
    </source>
</evidence>
<evidence type="ECO:0000256" key="11">
    <source>
        <dbReference type="ARBA" id="ARBA00048670"/>
    </source>
</evidence>
<evidence type="ECO:0000256" key="9">
    <source>
        <dbReference type="ARBA" id="ARBA00023052"/>
    </source>
</evidence>
<evidence type="ECO:0000313" key="16">
    <source>
        <dbReference type="EMBL" id="ERL09995.1"/>
    </source>
</evidence>
<dbReference type="GO" id="GO:0000287">
    <property type="term" value="F:magnesium ion binding"/>
    <property type="evidence" value="ECO:0007669"/>
    <property type="project" value="UniProtKB-UniRule"/>
</dbReference>
<evidence type="ECO:0000256" key="2">
    <source>
        <dbReference type="ARBA" id="ARBA00005025"/>
    </source>
</evidence>
<dbReference type="InterPro" id="IPR045229">
    <property type="entry name" value="TPP_enz"/>
</dbReference>
<dbReference type="eggNOG" id="COG0028">
    <property type="taxonomic scope" value="Bacteria"/>
</dbReference>
<dbReference type="AlphaFoldDB" id="U2TUG2"/>
<dbReference type="STRING" id="1125712.HMPREF1316_1405"/>
<dbReference type="InterPro" id="IPR011766">
    <property type="entry name" value="TPP_enzyme_TPP-bd"/>
</dbReference>
<accession>U2TUG2</accession>
<dbReference type="EC" id="2.2.1.6" evidence="4 12"/>
<feature type="domain" description="Thiamine pyrophosphate enzyme central" evidence="13">
    <location>
        <begin position="192"/>
        <end position="327"/>
    </location>
</feature>
<keyword evidence="9 12" id="KW-0786">Thiamine pyrophosphate</keyword>
<gene>
    <name evidence="16" type="primary">ilvB_1</name>
    <name evidence="16" type="ORF">HMPREF1316_1405</name>
</gene>
<dbReference type="OrthoDB" id="4494979at2"/>
<dbReference type="SUPFAM" id="SSF52467">
    <property type="entry name" value="DHS-like NAD/FAD-binding domain"/>
    <property type="match status" value="1"/>
</dbReference>
<dbReference type="InterPro" id="IPR029035">
    <property type="entry name" value="DHS-like_NAD/FAD-binding_dom"/>
</dbReference>
<feature type="domain" description="Thiamine pyrophosphate enzyme N-terminal TPP-binding" evidence="15">
    <location>
        <begin position="5"/>
        <end position="120"/>
    </location>
</feature>
<dbReference type="GO" id="GO:0030976">
    <property type="term" value="F:thiamine pyrophosphate binding"/>
    <property type="evidence" value="ECO:0007669"/>
    <property type="project" value="UniProtKB-UniRule"/>
</dbReference>
<dbReference type="InterPro" id="IPR039368">
    <property type="entry name" value="AHAS_TPP"/>
</dbReference>
<keyword evidence="17" id="KW-1185">Reference proteome</keyword>
<evidence type="ECO:0000256" key="6">
    <source>
        <dbReference type="ARBA" id="ARBA00022679"/>
    </source>
</evidence>
<dbReference type="NCBIfam" id="TIGR00118">
    <property type="entry name" value="acolac_lg"/>
    <property type="match status" value="1"/>
</dbReference>
<evidence type="ECO:0000256" key="5">
    <source>
        <dbReference type="ARBA" id="ARBA00022605"/>
    </source>
</evidence>
<comment type="similarity">
    <text evidence="3 12">Belongs to the TPP enzyme family.</text>
</comment>
<comment type="pathway">
    <text evidence="2 12">Amino-acid biosynthesis; L-valine biosynthesis; L-valine from pyruvate: step 1/4.</text>
</comment>
<dbReference type="Pfam" id="PF00205">
    <property type="entry name" value="TPP_enzyme_M"/>
    <property type="match status" value="1"/>
</dbReference>
<evidence type="ECO:0000256" key="7">
    <source>
        <dbReference type="ARBA" id="ARBA00022723"/>
    </source>
</evidence>
<comment type="pathway">
    <text evidence="1 12">Amino-acid biosynthesis; L-isoleucine biosynthesis; L-isoleucine from 2-oxobutanoate: step 1/4.</text>
</comment>
<evidence type="ECO:0000256" key="10">
    <source>
        <dbReference type="ARBA" id="ARBA00023304"/>
    </source>
</evidence>
<comment type="cofactor">
    <cofactor evidence="12">
        <name>Mg(2+)</name>
        <dbReference type="ChEBI" id="CHEBI:18420"/>
    </cofactor>
    <text evidence="12">Binds 1 Mg(2+) ion per subunit.</text>
</comment>
<dbReference type="PANTHER" id="PTHR18968">
    <property type="entry name" value="THIAMINE PYROPHOSPHATE ENZYMES"/>
    <property type="match status" value="1"/>
</dbReference>